<dbReference type="GO" id="GO:0009328">
    <property type="term" value="C:phenylalanine-tRNA ligase complex"/>
    <property type="evidence" value="ECO:0007669"/>
    <property type="project" value="TreeGrafter"/>
</dbReference>
<accession>A0A451DCB3</accession>
<reference evidence="20 21" key="1">
    <citation type="submission" date="2019-02" db="EMBL/GenBank/DDBJ databases">
        <authorList>
            <person name="Manzano-Marin A."/>
            <person name="Manzano-Marin A."/>
        </authorList>
    </citation>
    <scope>NUCLEOTIDE SEQUENCE [LARGE SCALE GENOMIC DNA]</scope>
    <source>
        <strain evidence="20 21">ErCilaricifoliae</strain>
    </source>
</reference>
<evidence type="ECO:0000256" key="16">
    <source>
        <dbReference type="PROSITE-ProRule" id="PRU00209"/>
    </source>
</evidence>
<keyword evidence="7 15" id="KW-0479">Metal-binding</keyword>
<dbReference type="GO" id="GO:0000287">
    <property type="term" value="F:magnesium ion binding"/>
    <property type="evidence" value="ECO:0007669"/>
    <property type="project" value="UniProtKB-UniRule"/>
</dbReference>
<evidence type="ECO:0000256" key="2">
    <source>
        <dbReference type="ARBA" id="ARBA00008653"/>
    </source>
</evidence>
<evidence type="ECO:0000256" key="9">
    <source>
        <dbReference type="ARBA" id="ARBA00022840"/>
    </source>
</evidence>
<dbReference type="SMART" id="SM00873">
    <property type="entry name" value="B3_4"/>
    <property type="match status" value="1"/>
</dbReference>
<evidence type="ECO:0000259" key="18">
    <source>
        <dbReference type="PROSITE" id="PS51447"/>
    </source>
</evidence>
<dbReference type="InterPro" id="IPR009061">
    <property type="entry name" value="DNA-bd_dom_put_sf"/>
</dbReference>
<dbReference type="InterPro" id="IPR033714">
    <property type="entry name" value="tRNA_bind_bactPheRS"/>
</dbReference>
<dbReference type="GO" id="GO:0006432">
    <property type="term" value="P:phenylalanyl-tRNA aminoacylation"/>
    <property type="evidence" value="ECO:0007669"/>
    <property type="project" value="UniProtKB-UniRule"/>
</dbReference>
<dbReference type="SUPFAM" id="SSF54991">
    <property type="entry name" value="Anticodon-binding domain of PheRS"/>
    <property type="match status" value="1"/>
</dbReference>
<dbReference type="Proteomes" id="UP000294418">
    <property type="component" value="Chromosome"/>
</dbReference>
<dbReference type="PROSITE" id="PS51483">
    <property type="entry name" value="B5"/>
    <property type="match status" value="1"/>
</dbReference>
<dbReference type="CDD" id="cd02796">
    <property type="entry name" value="tRNA_bind_bactPheRS"/>
    <property type="match status" value="1"/>
</dbReference>
<dbReference type="PANTHER" id="PTHR10947">
    <property type="entry name" value="PHENYLALANYL-TRNA SYNTHETASE BETA CHAIN AND LEUCINE-RICH REPEAT-CONTAINING PROTEIN 47"/>
    <property type="match status" value="1"/>
</dbReference>
<comment type="cofactor">
    <cofactor evidence="15">
        <name>Mg(2+)</name>
        <dbReference type="ChEBI" id="CHEBI:18420"/>
    </cofactor>
    <text evidence="15">Binds 2 magnesium ions per tetramer.</text>
</comment>
<keyword evidence="4 15" id="KW-0963">Cytoplasm</keyword>
<dbReference type="SMART" id="SM00874">
    <property type="entry name" value="B5"/>
    <property type="match status" value="1"/>
</dbReference>
<dbReference type="Gene3D" id="3.30.70.380">
    <property type="entry name" value="Ferrodoxin-fold anticodon-binding domain"/>
    <property type="match status" value="1"/>
</dbReference>
<dbReference type="Pfam" id="PF17759">
    <property type="entry name" value="tRNA_synthFbeta"/>
    <property type="match status" value="1"/>
</dbReference>
<evidence type="ECO:0000256" key="14">
    <source>
        <dbReference type="ARBA" id="ARBA00049255"/>
    </source>
</evidence>
<evidence type="ECO:0000256" key="1">
    <source>
        <dbReference type="ARBA" id="ARBA00004496"/>
    </source>
</evidence>
<dbReference type="RefSeq" id="WP_157989570.1">
    <property type="nucleotide sequence ID" value="NZ_LR217720.1"/>
</dbReference>
<dbReference type="FunFam" id="3.30.930.10:FF:000022">
    <property type="entry name" value="Phenylalanine--tRNA ligase beta subunit"/>
    <property type="match status" value="1"/>
</dbReference>
<keyword evidence="13 15" id="KW-0030">Aminoacyl-tRNA synthetase</keyword>
<keyword evidence="9 15" id="KW-0067">ATP-binding</keyword>
<organism evidence="20 21">
    <name type="scientific">Candidatus Erwinia haradaeae</name>
    <dbReference type="NCBI Taxonomy" id="1922217"/>
    <lineage>
        <taxon>Bacteria</taxon>
        <taxon>Pseudomonadati</taxon>
        <taxon>Pseudomonadota</taxon>
        <taxon>Gammaproteobacteria</taxon>
        <taxon>Enterobacterales</taxon>
        <taxon>Erwiniaceae</taxon>
        <taxon>Erwinia</taxon>
    </lineage>
</organism>
<feature type="binding site" evidence="15">
    <location>
        <position position="466"/>
    </location>
    <ligand>
        <name>Mg(2+)</name>
        <dbReference type="ChEBI" id="CHEBI:18420"/>
        <note>shared with alpha subunit</note>
    </ligand>
</feature>
<evidence type="ECO:0000256" key="8">
    <source>
        <dbReference type="ARBA" id="ARBA00022741"/>
    </source>
</evidence>
<feature type="domain" description="TRNA-binding" evidence="17">
    <location>
        <begin position="39"/>
        <end position="148"/>
    </location>
</feature>
<feature type="domain" description="FDX-ACB" evidence="18">
    <location>
        <begin position="703"/>
        <end position="797"/>
    </location>
</feature>
<evidence type="ECO:0000313" key="21">
    <source>
        <dbReference type="Proteomes" id="UP000294418"/>
    </source>
</evidence>
<evidence type="ECO:0000256" key="6">
    <source>
        <dbReference type="ARBA" id="ARBA00022598"/>
    </source>
</evidence>
<dbReference type="FunFam" id="2.40.50.140:FF:000045">
    <property type="entry name" value="Phenylalanine--tRNA ligase beta subunit"/>
    <property type="match status" value="1"/>
</dbReference>
<dbReference type="EC" id="6.1.1.20" evidence="15"/>
<dbReference type="InterPro" id="IPR005147">
    <property type="entry name" value="tRNA_synthase_B5-dom"/>
</dbReference>
<dbReference type="Gene3D" id="3.30.56.10">
    <property type="match status" value="2"/>
</dbReference>
<evidence type="ECO:0000259" key="17">
    <source>
        <dbReference type="PROSITE" id="PS50886"/>
    </source>
</evidence>
<name>A0A451DCB3_9GAMM</name>
<dbReference type="InterPro" id="IPR012340">
    <property type="entry name" value="NA-bd_OB-fold"/>
</dbReference>
<dbReference type="SMART" id="SM00896">
    <property type="entry name" value="FDX-ACB"/>
    <property type="match status" value="1"/>
</dbReference>
<keyword evidence="5 16" id="KW-0820">tRNA-binding</keyword>
<dbReference type="InterPro" id="IPR005121">
    <property type="entry name" value="Fdx_antiC-bd"/>
</dbReference>
<dbReference type="Pfam" id="PF03484">
    <property type="entry name" value="B5"/>
    <property type="match status" value="1"/>
</dbReference>
<dbReference type="InterPro" id="IPR041616">
    <property type="entry name" value="PheRS_beta_core"/>
</dbReference>
<dbReference type="PROSITE" id="PS50886">
    <property type="entry name" value="TRBD"/>
    <property type="match status" value="1"/>
</dbReference>
<dbReference type="InterPro" id="IPR002547">
    <property type="entry name" value="tRNA-bd_dom"/>
</dbReference>
<evidence type="ECO:0000313" key="20">
    <source>
        <dbReference type="EMBL" id="VFP84020.1"/>
    </source>
</evidence>
<comment type="subunit">
    <text evidence="3 15">Tetramer of two alpha and two beta subunits.</text>
</comment>
<dbReference type="OrthoDB" id="9805455at2"/>
<evidence type="ECO:0000256" key="3">
    <source>
        <dbReference type="ARBA" id="ARBA00011209"/>
    </source>
</evidence>
<proteinExistence type="inferred from homology"/>
<dbReference type="Gene3D" id="3.30.930.10">
    <property type="entry name" value="Bira Bifunctional Protein, Domain 2"/>
    <property type="match status" value="1"/>
</dbReference>
<dbReference type="SUPFAM" id="SSF55681">
    <property type="entry name" value="Class II aaRS and biotin synthetases"/>
    <property type="match status" value="1"/>
</dbReference>
<evidence type="ECO:0000256" key="7">
    <source>
        <dbReference type="ARBA" id="ARBA00022723"/>
    </source>
</evidence>
<dbReference type="InterPro" id="IPR004532">
    <property type="entry name" value="Phe-tRNA-ligase_IIc_bsu_bact"/>
</dbReference>
<dbReference type="SUPFAM" id="SSF50249">
    <property type="entry name" value="Nucleic acid-binding proteins"/>
    <property type="match status" value="1"/>
</dbReference>
<keyword evidence="10 15" id="KW-0460">Magnesium</keyword>
<dbReference type="Pfam" id="PF01588">
    <property type="entry name" value="tRNA_bind"/>
    <property type="match status" value="1"/>
</dbReference>
<gene>
    <name evidence="15 20" type="primary">pheT</name>
    <name evidence="20" type="ORF">ERCILAFE3058_127</name>
</gene>
<evidence type="ECO:0000256" key="12">
    <source>
        <dbReference type="ARBA" id="ARBA00022917"/>
    </source>
</evidence>
<comment type="catalytic activity">
    <reaction evidence="14 15">
        <text>tRNA(Phe) + L-phenylalanine + ATP = L-phenylalanyl-tRNA(Phe) + AMP + diphosphate + H(+)</text>
        <dbReference type="Rhea" id="RHEA:19413"/>
        <dbReference type="Rhea" id="RHEA-COMP:9668"/>
        <dbReference type="Rhea" id="RHEA-COMP:9699"/>
        <dbReference type="ChEBI" id="CHEBI:15378"/>
        <dbReference type="ChEBI" id="CHEBI:30616"/>
        <dbReference type="ChEBI" id="CHEBI:33019"/>
        <dbReference type="ChEBI" id="CHEBI:58095"/>
        <dbReference type="ChEBI" id="CHEBI:78442"/>
        <dbReference type="ChEBI" id="CHEBI:78531"/>
        <dbReference type="ChEBI" id="CHEBI:456215"/>
        <dbReference type="EC" id="6.1.1.20"/>
    </reaction>
</comment>
<feature type="binding site" evidence="15">
    <location>
        <position position="465"/>
    </location>
    <ligand>
        <name>Mg(2+)</name>
        <dbReference type="ChEBI" id="CHEBI:18420"/>
        <note>shared with alpha subunit</note>
    </ligand>
</feature>
<dbReference type="PROSITE" id="PS51447">
    <property type="entry name" value="FDX_ACB"/>
    <property type="match status" value="1"/>
</dbReference>
<dbReference type="InterPro" id="IPR005146">
    <property type="entry name" value="B3/B4_tRNA-bd"/>
</dbReference>
<keyword evidence="8 15" id="KW-0547">Nucleotide-binding</keyword>
<dbReference type="GO" id="GO:0005524">
    <property type="term" value="F:ATP binding"/>
    <property type="evidence" value="ECO:0007669"/>
    <property type="project" value="UniProtKB-UniRule"/>
</dbReference>
<dbReference type="HAMAP" id="MF_00283">
    <property type="entry name" value="Phe_tRNA_synth_beta1"/>
    <property type="match status" value="1"/>
</dbReference>
<dbReference type="GO" id="GO:0000049">
    <property type="term" value="F:tRNA binding"/>
    <property type="evidence" value="ECO:0007669"/>
    <property type="project" value="UniProtKB-UniRule"/>
</dbReference>
<evidence type="ECO:0000256" key="5">
    <source>
        <dbReference type="ARBA" id="ARBA00022555"/>
    </source>
</evidence>
<dbReference type="SUPFAM" id="SSF46955">
    <property type="entry name" value="Putative DNA-binding domain"/>
    <property type="match status" value="1"/>
</dbReference>
<sequence length="798" mass="89167">MKVSERWLREWVNPNMESLVLCNTITMAGLEVNHRELVSPAFHGVVVGEVVQCVKHPRTDKLYATKINIGIDRFLHIICGASNCREGIKVAVATVGATLPNNMSIQASLIQGELSEGMLCSFSELGIKINQEGIIELPRDAIIGIHLYEYLQLDDNIIEMSVSSNRADCLSIMGIARDISVITSTPLCPIEIPLIKVSVFDTLLIHIDAPEVCPRYLGRVVKGVNIHTPTPLWMKEKLRRCGIYSYNILQDIVHYVLLELGQPIDVFDLRCIEGTVTIRYSQEGEVFSLIDNSTVTFDNKTLVIADDKKILSIAGVCGSKGSSITVNTQNIFLGAGFFQPLSIAGCSHRYHLYTDASHRFERGVDPEFLYQAIERTTGLLLAICGGYAGALIDCTNRDNLPLPHVILLSRKNIDRLIGCILSEDIIIDILQRLGCKIINQLLQGQWEVVIPTWRFDLSIEVDLIEEIMRVYGYHKIPNTLAPVSVVMNQNSEKKFSLQRAKELLVDKGYQEAITYSFVNPKVQTLLHPASESLKLLRPISAEMSVMRLSLWSGLLGAVIYNQNRQQSHIRFFESGLCFIPDITAPLGVRQELLLAGAMSGNRYHEHWDQTQCDVDFYDLKGDLESLLDLMNQLQNVDFIGISHPALHPGQCAGLYIKKEYIGCIGVIHPDIEGQLGYKSRIIVFELLWEKVADCMLSYAVPVSRFPVNYRDISMIIAESIPAGAVISECKNIGEKYNVVGVNIVDVYRGEKITEGFKSVTISIAIQAANRTLEEKEIATTIDKCISSLKNKFNILLRE</sequence>
<dbReference type="Gene3D" id="3.50.40.10">
    <property type="entry name" value="Phenylalanyl-trna Synthetase, Chain B, domain 3"/>
    <property type="match status" value="1"/>
</dbReference>
<evidence type="ECO:0000256" key="4">
    <source>
        <dbReference type="ARBA" id="ARBA00022490"/>
    </source>
</evidence>
<dbReference type="InterPro" id="IPR045864">
    <property type="entry name" value="aa-tRNA-synth_II/BPL/LPL"/>
</dbReference>
<evidence type="ECO:0000259" key="19">
    <source>
        <dbReference type="PROSITE" id="PS51483"/>
    </source>
</evidence>
<dbReference type="GO" id="GO:0004826">
    <property type="term" value="F:phenylalanine-tRNA ligase activity"/>
    <property type="evidence" value="ECO:0007669"/>
    <property type="project" value="UniProtKB-UniRule"/>
</dbReference>
<dbReference type="Gene3D" id="2.40.50.140">
    <property type="entry name" value="Nucleic acid-binding proteins"/>
    <property type="match status" value="1"/>
</dbReference>
<keyword evidence="6 15" id="KW-0436">Ligase</keyword>
<evidence type="ECO:0000256" key="15">
    <source>
        <dbReference type="HAMAP-Rule" id="MF_00283"/>
    </source>
</evidence>
<dbReference type="PANTHER" id="PTHR10947:SF0">
    <property type="entry name" value="PHENYLALANINE--TRNA LIGASE BETA SUBUNIT"/>
    <property type="match status" value="1"/>
</dbReference>
<dbReference type="InterPro" id="IPR020825">
    <property type="entry name" value="Phe-tRNA_synthase-like_B3/B4"/>
</dbReference>
<keyword evidence="12 15" id="KW-0648">Protein biosynthesis</keyword>
<feature type="domain" description="B5" evidence="19">
    <location>
        <begin position="401"/>
        <end position="478"/>
    </location>
</feature>
<comment type="subcellular location">
    <subcellularLocation>
        <location evidence="1 15">Cytoplasm</location>
    </subcellularLocation>
</comment>
<evidence type="ECO:0000256" key="11">
    <source>
        <dbReference type="ARBA" id="ARBA00022884"/>
    </source>
</evidence>
<keyword evidence="11 16" id="KW-0694">RNA-binding</keyword>
<dbReference type="SUPFAM" id="SSF56037">
    <property type="entry name" value="PheT/TilS domain"/>
    <property type="match status" value="1"/>
</dbReference>
<dbReference type="CDD" id="cd00769">
    <property type="entry name" value="PheRS_beta_core"/>
    <property type="match status" value="1"/>
</dbReference>
<dbReference type="Pfam" id="PF03483">
    <property type="entry name" value="B3_4"/>
    <property type="match status" value="1"/>
</dbReference>
<feature type="binding site" evidence="15">
    <location>
        <position position="456"/>
    </location>
    <ligand>
        <name>Mg(2+)</name>
        <dbReference type="ChEBI" id="CHEBI:18420"/>
        <note>shared with alpha subunit</note>
    </ligand>
</feature>
<dbReference type="InterPro" id="IPR045060">
    <property type="entry name" value="Phe-tRNA-ligase_IIc_bsu"/>
</dbReference>
<dbReference type="InterPro" id="IPR036690">
    <property type="entry name" value="Fdx_antiC-bd_sf"/>
</dbReference>
<dbReference type="EMBL" id="LR217720">
    <property type="protein sequence ID" value="VFP84020.1"/>
    <property type="molecule type" value="Genomic_DNA"/>
</dbReference>
<comment type="similarity">
    <text evidence="2 15">Belongs to the phenylalanyl-tRNA synthetase beta subunit family. Type 1 subfamily.</text>
</comment>
<evidence type="ECO:0000256" key="13">
    <source>
        <dbReference type="ARBA" id="ARBA00023146"/>
    </source>
</evidence>
<evidence type="ECO:0000256" key="10">
    <source>
        <dbReference type="ARBA" id="ARBA00022842"/>
    </source>
</evidence>
<dbReference type="AlphaFoldDB" id="A0A451DCB3"/>
<dbReference type="NCBIfam" id="TIGR00472">
    <property type="entry name" value="pheT_bact"/>
    <property type="match status" value="1"/>
</dbReference>
<dbReference type="Pfam" id="PF03147">
    <property type="entry name" value="FDX-ACB"/>
    <property type="match status" value="1"/>
</dbReference>
<dbReference type="NCBIfam" id="NF045760">
    <property type="entry name" value="YtpR"/>
    <property type="match status" value="1"/>
</dbReference>
<protein>
    <recommendedName>
        <fullName evidence="15">Phenylalanine--tRNA ligase beta subunit</fullName>
        <ecNumber evidence="15">6.1.1.20</ecNumber>
    </recommendedName>
    <alternativeName>
        <fullName evidence="15">Phenylalanyl-tRNA synthetase beta subunit</fullName>
        <shortName evidence="15">PheRS</shortName>
    </alternativeName>
</protein>
<feature type="binding site" evidence="15">
    <location>
        <position position="462"/>
    </location>
    <ligand>
        <name>Mg(2+)</name>
        <dbReference type="ChEBI" id="CHEBI:18420"/>
        <note>shared with alpha subunit</note>
    </ligand>
</feature>